<dbReference type="Proteomes" id="UP000235371">
    <property type="component" value="Unassembled WGS sequence"/>
</dbReference>
<name>A0A2J6T8U0_9HELO</name>
<dbReference type="GeneID" id="36588420"/>
<dbReference type="EMBL" id="KZ613816">
    <property type="protein sequence ID" value="PMD59432.1"/>
    <property type="molecule type" value="Genomic_DNA"/>
</dbReference>
<reference evidence="1 2" key="1">
    <citation type="submission" date="2016-04" db="EMBL/GenBank/DDBJ databases">
        <title>A degradative enzymes factory behind the ericoid mycorrhizal symbiosis.</title>
        <authorList>
            <consortium name="DOE Joint Genome Institute"/>
            <person name="Martino E."/>
            <person name="Morin E."/>
            <person name="Grelet G."/>
            <person name="Kuo A."/>
            <person name="Kohler A."/>
            <person name="Daghino S."/>
            <person name="Barry K."/>
            <person name="Choi C."/>
            <person name="Cichocki N."/>
            <person name="Clum A."/>
            <person name="Copeland A."/>
            <person name="Hainaut M."/>
            <person name="Haridas S."/>
            <person name="Labutti K."/>
            <person name="Lindquist E."/>
            <person name="Lipzen A."/>
            <person name="Khouja H.-R."/>
            <person name="Murat C."/>
            <person name="Ohm R."/>
            <person name="Olson A."/>
            <person name="Spatafora J."/>
            <person name="Veneault-Fourrey C."/>
            <person name="Henrissat B."/>
            <person name="Grigoriev I."/>
            <person name="Martin F."/>
            <person name="Perotto S."/>
        </authorList>
    </citation>
    <scope>NUCLEOTIDE SEQUENCE [LARGE SCALE GENOMIC DNA]</scope>
    <source>
        <strain evidence="1 2">E</strain>
    </source>
</reference>
<dbReference type="RefSeq" id="XP_024736336.1">
    <property type="nucleotide sequence ID" value="XM_024880343.1"/>
</dbReference>
<gene>
    <name evidence="1" type="ORF">K444DRAFT_613397</name>
</gene>
<evidence type="ECO:0000313" key="2">
    <source>
        <dbReference type="Proteomes" id="UP000235371"/>
    </source>
</evidence>
<sequence length="96" mass="10249">MEHQEQKKKGPDQNEWMLLLALSFCQCNPSLVTAGSPHPAAAQFCAVSRLAAAGWLALPQTQSASASAQLNGQLLPVFRIYPGASLMLEARSRAAV</sequence>
<dbReference type="AlphaFoldDB" id="A0A2J6T8U0"/>
<protein>
    <submittedName>
        <fullName evidence="1">Uncharacterized protein</fullName>
    </submittedName>
</protein>
<organism evidence="1 2">
    <name type="scientific">Hyaloscypha bicolor E</name>
    <dbReference type="NCBI Taxonomy" id="1095630"/>
    <lineage>
        <taxon>Eukaryota</taxon>
        <taxon>Fungi</taxon>
        <taxon>Dikarya</taxon>
        <taxon>Ascomycota</taxon>
        <taxon>Pezizomycotina</taxon>
        <taxon>Leotiomycetes</taxon>
        <taxon>Helotiales</taxon>
        <taxon>Hyaloscyphaceae</taxon>
        <taxon>Hyaloscypha</taxon>
        <taxon>Hyaloscypha bicolor</taxon>
    </lineage>
</organism>
<accession>A0A2J6T8U0</accession>
<dbReference type="InParanoid" id="A0A2J6T8U0"/>
<keyword evidence="2" id="KW-1185">Reference proteome</keyword>
<proteinExistence type="predicted"/>
<evidence type="ECO:0000313" key="1">
    <source>
        <dbReference type="EMBL" id="PMD59432.1"/>
    </source>
</evidence>